<dbReference type="EMBL" id="JACMSC010000003">
    <property type="protein sequence ID" value="KAG6527223.1"/>
    <property type="molecule type" value="Genomic_DNA"/>
</dbReference>
<organism evidence="1 2">
    <name type="scientific">Zingiber officinale</name>
    <name type="common">Ginger</name>
    <name type="synonym">Amomum zingiber</name>
    <dbReference type="NCBI Taxonomy" id="94328"/>
    <lineage>
        <taxon>Eukaryota</taxon>
        <taxon>Viridiplantae</taxon>
        <taxon>Streptophyta</taxon>
        <taxon>Embryophyta</taxon>
        <taxon>Tracheophyta</taxon>
        <taxon>Spermatophyta</taxon>
        <taxon>Magnoliopsida</taxon>
        <taxon>Liliopsida</taxon>
        <taxon>Zingiberales</taxon>
        <taxon>Zingiberaceae</taxon>
        <taxon>Zingiber</taxon>
    </lineage>
</organism>
<accession>A0A8J5LRD7</accession>
<dbReference type="OrthoDB" id="1692837at2759"/>
<protein>
    <submittedName>
        <fullName evidence="1">Uncharacterized protein</fullName>
    </submittedName>
</protein>
<evidence type="ECO:0000313" key="2">
    <source>
        <dbReference type="Proteomes" id="UP000734854"/>
    </source>
</evidence>
<gene>
    <name evidence="1" type="ORF">ZIOFF_009318</name>
</gene>
<dbReference type="Proteomes" id="UP000734854">
    <property type="component" value="Unassembled WGS sequence"/>
</dbReference>
<keyword evidence="2" id="KW-1185">Reference proteome</keyword>
<proteinExistence type="predicted"/>
<reference evidence="1 2" key="1">
    <citation type="submission" date="2020-08" db="EMBL/GenBank/DDBJ databases">
        <title>Plant Genome Project.</title>
        <authorList>
            <person name="Zhang R.-G."/>
        </authorList>
    </citation>
    <scope>NUCLEOTIDE SEQUENCE [LARGE SCALE GENOMIC DNA]</scope>
    <source>
        <tissue evidence="1">Rhizome</tissue>
    </source>
</reference>
<comment type="caution">
    <text evidence="1">The sequence shown here is derived from an EMBL/GenBank/DDBJ whole genome shotgun (WGS) entry which is preliminary data.</text>
</comment>
<dbReference type="AlphaFoldDB" id="A0A8J5LRD7"/>
<name>A0A8J5LRD7_ZINOF</name>
<evidence type="ECO:0000313" key="1">
    <source>
        <dbReference type="EMBL" id="KAG6527223.1"/>
    </source>
</evidence>
<sequence>MERSGLGIWNYPSLLMPLQMIMALLRPLRAVVVVMVVALHSENVFHGRCIIDLQFYPWLSHLMVGLVVVRLQEVEMGAGFLAMAVAKETVGLEGSANDGQWWLNAIGKTLDEGSSFQRVVSRQLAGLLIVALYTVVGVLSQSQADNHF</sequence>